<accession>A0A1J4NWZ4</accession>
<dbReference type="RefSeq" id="WP_046587451.1">
    <property type="nucleotide sequence ID" value="NZ_LAVA02000034.1"/>
</dbReference>
<gene>
    <name evidence="2" type="ORF">WN71_015445</name>
</gene>
<protein>
    <submittedName>
        <fullName evidence="2">DNA mismatch repair protein MutS</fullName>
    </submittedName>
</protein>
<evidence type="ECO:0000313" key="2">
    <source>
        <dbReference type="EMBL" id="OIJ66832.1"/>
    </source>
</evidence>
<dbReference type="InterPro" id="IPR002625">
    <property type="entry name" value="Smr_dom"/>
</dbReference>
<dbReference type="Proteomes" id="UP000034196">
    <property type="component" value="Unassembled WGS sequence"/>
</dbReference>
<dbReference type="OrthoDB" id="5784976at2"/>
<organism evidence="2 3">
    <name type="scientific">Streptomyces mangrovisoli</name>
    <dbReference type="NCBI Taxonomy" id="1428628"/>
    <lineage>
        <taxon>Bacteria</taxon>
        <taxon>Bacillati</taxon>
        <taxon>Actinomycetota</taxon>
        <taxon>Actinomycetes</taxon>
        <taxon>Kitasatosporales</taxon>
        <taxon>Streptomycetaceae</taxon>
        <taxon>Streptomyces</taxon>
    </lineage>
</organism>
<sequence length="93" mass="10446">MLTLDLHPIFRNNRDIDLALRQIVFQAKRTGEPVVQIIHGKGSGQLKGRVLAFLGQKHIRSLYDRVEIDPANTGRILVHFAPPDPEPCGSLRL</sequence>
<dbReference type="Pfam" id="PF01713">
    <property type="entry name" value="Smr"/>
    <property type="match status" value="1"/>
</dbReference>
<dbReference type="AlphaFoldDB" id="A0A1J4NWZ4"/>
<evidence type="ECO:0000259" key="1">
    <source>
        <dbReference type="Pfam" id="PF01713"/>
    </source>
</evidence>
<dbReference type="EMBL" id="LAVA02000034">
    <property type="protein sequence ID" value="OIJ66832.1"/>
    <property type="molecule type" value="Genomic_DNA"/>
</dbReference>
<comment type="caution">
    <text evidence="2">The sequence shown here is derived from an EMBL/GenBank/DDBJ whole genome shotgun (WGS) entry which is preliminary data.</text>
</comment>
<name>A0A1J4NWZ4_9ACTN</name>
<dbReference type="Gene3D" id="3.30.1370.110">
    <property type="match status" value="1"/>
</dbReference>
<reference evidence="2" key="1">
    <citation type="submission" date="2016-10" db="EMBL/GenBank/DDBJ databases">
        <title>Genome sequence of Streptomyces mangrovisoli MUSC 149.</title>
        <authorList>
            <person name="Lee L.-H."/>
            <person name="Ser H.-L."/>
        </authorList>
    </citation>
    <scope>NUCLEOTIDE SEQUENCE [LARGE SCALE GENOMIC DNA]</scope>
    <source>
        <strain evidence="2">MUSC 149</strain>
    </source>
</reference>
<dbReference type="STRING" id="1428628.WN71_015445"/>
<proteinExistence type="predicted"/>
<evidence type="ECO:0000313" key="3">
    <source>
        <dbReference type="Proteomes" id="UP000034196"/>
    </source>
</evidence>
<feature type="domain" description="Smr" evidence="1">
    <location>
        <begin position="4"/>
        <end position="80"/>
    </location>
</feature>
<dbReference type="InterPro" id="IPR036063">
    <property type="entry name" value="Smr_dom_sf"/>
</dbReference>
<keyword evidence="3" id="KW-1185">Reference proteome</keyword>
<dbReference type="SUPFAM" id="SSF160443">
    <property type="entry name" value="SMR domain-like"/>
    <property type="match status" value="1"/>
</dbReference>